<reference evidence="2" key="1">
    <citation type="journal article" date="2014" name="Genome Biol. Evol.">
        <title>Pangenome evidence for extensive interdomain horizontal transfer affecting lineage core and shell genes in uncultured planktonic thaumarchaeota and euryarchaeota.</title>
        <authorList>
            <person name="Deschamps P."/>
            <person name="Zivanovic Y."/>
            <person name="Moreira D."/>
            <person name="Rodriguez-Valera F."/>
            <person name="Lopez-Garcia P."/>
        </authorList>
    </citation>
    <scope>NUCLEOTIDE SEQUENCE</scope>
</reference>
<sequence>MINALRSLMKPYYAHESEFGYLVQRRRRSKAVPKDIFGNAPKPAPAKKESSRTATPAKPTARPTPPPAKPTARPTPPPAKPTARPTPSPPPSVEVTEGMNGESVTESDTNDESSQTVEDEVIESQILGVTRRKSIGLRPRDEVVIDDQADDGPSNKAQELIDESRVRAEVEKKKRDEPKTVAAKVTIEAPKPKTPAPKPRRRRNSFQPAARAKRLDRSRHMEYKYEMRGLLIDIDIPEEHRSNILGTIWARGERQTVADAKEFISEKCEQGVLTEEQESTLRGVVDRYTVRR</sequence>
<name>A0A075FXC6_9EURY</name>
<evidence type="ECO:0000313" key="2">
    <source>
        <dbReference type="EMBL" id="AIE94116.1"/>
    </source>
</evidence>
<feature type="compositionally biased region" description="Pro residues" evidence="1">
    <location>
        <begin position="62"/>
        <end position="92"/>
    </location>
</feature>
<feature type="compositionally biased region" description="Low complexity" evidence="1">
    <location>
        <begin position="52"/>
        <end position="61"/>
    </location>
</feature>
<organism evidence="2">
    <name type="scientific">uncultured marine group II/III euryarchaeote AD1000_43_G11</name>
    <dbReference type="NCBI Taxonomy" id="1457772"/>
    <lineage>
        <taxon>Archaea</taxon>
        <taxon>Methanobacteriati</taxon>
        <taxon>Methanobacteriota</taxon>
        <taxon>environmental samples</taxon>
    </lineage>
</organism>
<feature type="compositionally biased region" description="Polar residues" evidence="1">
    <location>
        <begin position="102"/>
        <end position="116"/>
    </location>
</feature>
<feature type="region of interest" description="Disordered" evidence="1">
    <location>
        <begin position="31"/>
        <end position="215"/>
    </location>
</feature>
<dbReference type="PRINTS" id="PR01217">
    <property type="entry name" value="PRICHEXTENSN"/>
</dbReference>
<dbReference type="EMBL" id="KF900414">
    <property type="protein sequence ID" value="AIE94116.1"/>
    <property type="molecule type" value="Genomic_DNA"/>
</dbReference>
<accession>A0A075FXC6</accession>
<evidence type="ECO:0000256" key="1">
    <source>
        <dbReference type="SAM" id="MobiDB-lite"/>
    </source>
</evidence>
<protein>
    <submittedName>
        <fullName evidence="2">Uncharacterized protein</fullName>
    </submittedName>
</protein>
<feature type="compositionally biased region" description="Basic and acidic residues" evidence="1">
    <location>
        <begin position="162"/>
        <end position="179"/>
    </location>
</feature>
<dbReference type="AlphaFoldDB" id="A0A075FXC6"/>
<proteinExistence type="predicted"/>